<reference evidence="1" key="1">
    <citation type="journal article" date="2014" name="Front. Microbiol.">
        <title>High frequency of phylogenetically diverse reductive dehalogenase-homologous genes in deep subseafloor sedimentary metagenomes.</title>
        <authorList>
            <person name="Kawai M."/>
            <person name="Futagami T."/>
            <person name="Toyoda A."/>
            <person name="Takaki Y."/>
            <person name="Nishi S."/>
            <person name="Hori S."/>
            <person name="Arai W."/>
            <person name="Tsubouchi T."/>
            <person name="Morono Y."/>
            <person name="Uchiyama I."/>
            <person name="Ito T."/>
            <person name="Fujiyama A."/>
            <person name="Inagaki F."/>
            <person name="Takami H."/>
        </authorList>
    </citation>
    <scope>NUCLEOTIDE SEQUENCE</scope>
    <source>
        <strain evidence="1">Expedition CK06-06</strain>
    </source>
</reference>
<protein>
    <submittedName>
        <fullName evidence="1">Uncharacterized protein</fullName>
    </submittedName>
</protein>
<feature type="non-terminal residue" evidence="1">
    <location>
        <position position="1"/>
    </location>
</feature>
<evidence type="ECO:0000313" key="1">
    <source>
        <dbReference type="EMBL" id="GAJ22073.1"/>
    </source>
</evidence>
<accession>X1UX47</accession>
<gene>
    <name evidence="1" type="ORF">S12H4_61679</name>
</gene>
<dbReference type="EMBL" id="BARW01041039">
    <property type="protein sequence ID" value="GAJ22073.1"/>
    <property type="molecule type" value="Genomic_DNA"/>
</dbReference>
<name>X1UX47_9ZZZZ</name>
<sequence>STFQKISKNIRLPLRTTPFAAARVRAIYR</sequence>
<proteinExistence type="predicted"/>
<comment type="caution">
    <text evidence="1">The sequence shown here is derived from an EMBL/GenBank/DDBJ whole genome shotgun (WGS) entry which is preliminary data.</text>
</comment>
<organism evidence="1">
    <name type="scientific">marine sediment metagenome</name>
    <dbReference type="NCBI Taxonomy" id="412755"/>
    <lineage>
        <taxon>unclassified sequences</taxon>
        <taxon>metagenomes</taxon>
        <taxon>ecological metagenomes</taxon>
    </lineage>
</organism>
<dbReference type="AlphaFoldDB" id="X1UX47"/>